<evidence type="ECO:0000313" key="1">
    <source>
        <dbReference type="EMBL" id="CAG8828921.1"/>
    </source>
</evidence>
<feature type="non-terminal residue" evidence="1">
    <location>
        <position position="50"/>
    </location>
</feature>
<dbReference type="EMBL" id="CAJVPY010072250">
    <property type="protein sequence ID" value="CAG8828921.1"/>
    <property type="molecule type" value="Genomic_DNA"/>
</dbReference>
<reference evidence="1" key="1">
    <citation type="submission" date="2021-06" db="EMBL/GenBank/DDBJ databases">
        <authorList>
            <person name="Kallberg Y."/>
            <person name="Tangrot J."/>
            <person name="Rosling A."/>
        </authorList>
    </citation>
    <scope>NUCLEOTIDE SEQUENCE</scope>
    <source>
        <strain evidence="1">MA453B</strain>
    </source>
</reference>
<dbReference type="AlphaFoldDB" id="A0A9N9KH54"/>
<proteinExistence type="predicted"/>
<dbReference type="OrthoDB" id="2389127at2759"/>
<feature type="non-terminal residue" evidence="1">
    <location>
        <position position="1"/>
    </location>
</feature>
<evidence type="ECO:0000313" key="2">
    <source>
        <dbReference type="Proteomes" id="UP000789405"/>
    </source>
</evidence>
<gene>
    <name evidence="1" type="ORF">DERYTH_LOCUS28580</name>
</gene>
<accession>A0A9N9KH54</accession>
<comment type="caution">
    <text evidence="1">The sequence shown here is derived from an EMBL/GenBank/DDBJ whole genome shotgun (WGS) entry which is preliminary data.</text>
</comment>
<sequence length="50" mass="5415">QQDIQSEISITPSMLVSNCKSSNQQLPYDIIKSNQLLLEGIIEGGAPLSL</sequence>
<protein>
    <submittedName>
        <fullName evidence="1">14408_t:CDS:1</fullName>
    </submittedName>
</protein>
<name>A0A9N9KH54_9GLOM</name>
<organism evidence="1 2">
    <name type="scientific">Dentiscutata erythropus</name>
    <dbReference type="NCBI Taxonomy" id="1348616"/>
    <lineage>
        <taxon>Eukaryota</taxon>
        <taxon>Fungi</taxon>
        <taxon>Fungi incertae sedis</taxon>
        <taxon>Mucoromycota</taxon>
        <taxon>Glomeromycotina</taxon>
        <taxon>Glomeromycetes</taxon>
        <taxon>Diversisporales</taxon>
        <taxon>Gigasporaceae</taxon>
        <taxon>Dentiscutata</taxon>
    </lineage>
</organism>
<dbReference type="Proteomes" id="UP000789405">
    <property type="component" value="Unassembled WGS sequence"/>
</dbReference>
<keyword evidence="2" id="KW-1185">Reference proteome</keyword>